<dbReference type="EMBL" id="BART01015162">
    <property type="protein sequence ID" value="GAG80916.1"/>
    <property type="molecule type" value="Genomic_DNA"/>
</dbReference>
<dbReference type="AlphaFoldDB" id="X1C968"/>
<sequence length="287" mass="34326">MSLRPFSSGELENLKQAIEKNGFKIDGTIENYFRYSVKKDKLILFTIKFPVSLPLRLNFPFEVVSFRISLAFKLWDLNQNTDRVIIFIVKMLRDLALQISLEHNFPIKGKEVLLLELLNKTIPETINEENDSRWLNRIRISLMNKRDEFENYDKIDANKIVSILDNVRLKPTFNLPWELKDGVPKLRTSETLFFSNDEEFDEFFILEKGYFTFFKDLEYDKFYIRSSFDSYSPYIVSSLFNEDEFRLETYVENWIKFSRMMLNSIIEIINLAKINKNDFIKFNPKRD</sequence>
<proteinExistence type="predicted"/>
<protein>
    <submittedName>
        <fullName evidence="1">Uncharacterized protein</fullName>
    </submittedName>
</protein>
<name>X1C968_9ZZZZ</name>
<evidence type="ECO:0000313" key="1">
    <source>
        <dbReference type="EMBL" id="GAG80916.1"/>
    </source>
</evidence>
<gene>
    <name evidence="1" type="ORF">S01H4_29521</name>
</gene>
<accession>X1C968</accession>
<organism evidence="1">
    <name type="scientific">marine sediment metagenome</name>
    <dbReference type="NCBI Taxonomy" id="412755"/>
    <lineage>
        <taxon>unclassified sequences</taxon>
        <taxon>metagenomes</taxon>
        <taxon>ecological metagenomes</taxon>
    </lineage>
</organism>
<comment type="caution">
    <text evidence="1">The sequence shown here is derived from an EMBL/GenBank/DDBJ whole genome shotgun (WGS) entry which is preliminary data.</text>
</comment>
<reference evidence="1" key="1">
    <citation type="journal article" date="2014" name="Front. Microbiol.">
        <title>High frequency of phylogenetically diverse reductive dehalogenase-homologous genes in deep subseafloor sedimentary metagenomes.</title>
        <authorList>
            <person name="Kawai M."/>
            <person name="Futagami T."/>
            <person name="Toyoda A."/>
            <person name="Takaki Y."/>
            <person name="Nishi S."/>
            <person name="Hori S."/>
            <person name="Arai W."/>
            <person name="Tsubouchi T."/>
            <person name="Morono Y."/>
            <person name="Uchiyama I."/>
            <person name="Ito T."/>
            <person name="Fujiyama A."/>
            <person name="Inagaki F."/>
            <person name="Takami H."/>
        </authorList>
    </citation>
    <scope>NUCLEOTIDE SEQUENCE</scope>
    <source>
        <strain evidence="1">Expedition CK06-06</strain>
    </source>
</reference>